<dbReference type="HOGENOM" id="CLU_1411002_0_0_1"/>
<dbReference type="AlphaFoldDB" id="M1DNN2"/>
<feature type="compositionally biased region" description="Polar residues" evidence="1">
    <location>
        <begin position="69"/>
        <end position="82"/>
    </location>
</feature>
<reference evidence="2" key="2">
    <citation type="submission" date="2015-06" db="UniProtKB">
        <authorList>
            <consortium name="EnsemblPlants"/>
        </authorList>
    </citation>
    <scope>IDENTIFICATION</scope>
    <source>
        <strain evidence="2">DM1-3 516 R44</strain>
    </source>
</reference>
<dbReference type="EnsemblPlants" id="PGSC0003DMT400091903">
    <property type="protein sequence ID" value="PGSC0003DMT400091903"/>
    <property type="gene ID" value="PGSC0003DMG400041474"/>
</dbReference>
<dbReference type="PaxDb" id="4113-PGSC0003DMT400091903"/>
<name>M1DNN2_SOLTU</name>
<evidence type="ECO:0000313" key="2">
    <source>
        <dbReference type="EnsemblPlants" id="PGSC0003DMT400091903"/>
    </source>
</evidence>
<dbReference type="OMA" id="RGDENGC"/>
<keyword evidence="3" id="KW-1185">Reference proteome</keyword>
<feature type="region of interest" description="Disordered" evidence="1">
    <location>
        <begin position="15"/>
        <end position="193"/>
    </location>
</feature>
<protein>
    <submittedName>
        <fullName evidence="2">Uncharacterized protein</fullName>
    </submittedName>
</protein>
<dbReference type="InParanoid" id="M1DNN2"/>
<evidence type="ECO:0000256" key="1">
    <source>
        <dbReference type="SAM" id="MobiDB-lite"/>
    </source>
</evidence>
<feature type="compositionally biased region" description="Polar residues" evidence="1">
    <location>
        <begin position="91"/>
        <end position="124"/>
    </location>
</feature>
<reference evidence="3" key="1">
    <citation type="journal article" date="2011" name="Nature">
        <title>Genome sequence and analysis of the tuber crop potato.</title>
        <authorList>
            <consortium name="The Potato Genome Sequencing Consortium"/>
        </authorList>
    </citation>
    <scope>NUCLEOTIDE SEQUENCE [LARGE SCALE GENOMIC DNA]</scope>
    <source>
        <strain evidence="3">cv. DM1-3 516 R44</strain>
    </source>
</reference>
<proteinExistence type="predicted"/>
<feature type="compositionally biased region" description="Polar residues" evidence="1">
    <location>
        <begin position="180"/>
        <end position="193"/>
    </location>
</feature>
<sequence>MVRDWSAKSCSHILDGYQRDRNSNHTPKSELPSAANNRGDENSNRTPCQPHVDDKCARPPSPQPCSKLHANNTNTMESTTPPSSIPKHAQPSANSFLHSSGVDQCQPTSLPLATHASPTRTSSVCPYDDTRHSSNELSSSHIYGPPRTKRNSKEKGLVHRNIKSQKLSPYGFSRERGQKIHSQLSNSSEEMIL</sequence>
<accession>M1DNN2</accession>
<evidence type="ECO:0000313" key="3">
    <source>
        <dbReference type="Proteomes" id="UP000011115"/>
    </source>
</evidence>
<dbReference type="Gramene" id="PGSC0003DMT400091903">
    <property type="protein sequence ID" value="PGSC0003DMT400091903"/>
    <property type="gene ID" value="PGSC0003DMG400041474"/>
</dbReference>
<dbReference type="Proteomes" id="UP000011115">
    <property type="component" value="Unassembled WGS sequence"/>
</dbReference>
<organism evidence="2 3">
    <name type="scientific">Solanum tuberosum</name>
    <name type="common">Potato</name>
    <dbReference type="NCBI Taxonomy" id="4113"/>
    <lineage>
        <taxon>Eukaryota</taxon>
        <taxon>Viridiplantae</taxon>
        <taxon>Streptophyta</taxon>
        <taxon>Embryophyta</taxon>
        <taxon>Tracheophyta</taxon>
        <taxon>Spermatophyta</taxon>
        <taxon>Magnoliopsida</taxon>
        <taxon>eudicotyledons</taxon>
        <taxon>Gunneridae</taxon>
        <taxon>Pentapetalae</taxon>
        <taxon>asterids</taxon>
        <taxon>lamiids</taxon>
        <taxon>Solanales</taxon>
        <taxon>Solanaceae</taxon>
        <taxon>Solanoideae</taxon>
        <taxon>Solaneae</taxon>
        <taxon>Solanum</taxon>
    </lineage>
</organism>